<accession>A0A0D2H814</accession>
<sequence>MTSPGSGIFSHVRSKLRHSQSNLQLPISAPPPPSTPDWNNIPIEYRPMDRAETRVVQGYYLNQPLPGPPPRPRTTSPTAALDPRMRLNTSTLTNPTPRTHRRRSAQEMYTPWPGLNENESNSGNKSVSVAIAAALPPDHLNPPPPYSRYPPPPNAPETHSRSQPYQPAHVINEYCPSDYANHARNTSARPAQDVPFIRPPDPPTPVSPLNHLDLQYLGMRQSNDNVTVDDLLSHPMLQRPNR</sequence>
<protein>
    <submittedName>
        <fullName evidence="2">Rhinocladiella mackenziei CBS 650.93 unplaced genomic scaffold supercont1.3, whole genome shotgun sequence</fullName>
    </submittedName>
</protein>
<dbReference type="OrthoDB" id="4155399at2759"/>
<feature type="compositionally biased region" description="Pro residues" evidence="1">
    <location>
        <begin position="139"/>
        <end position="155"/>
    </location>
</feature>
<dbReference type="GeneID" id="25292590"/>
<reference evidence="2 3" key="1">
    <citation type="submission" date="2015-01" db="EMBL/GenBank/DDBJ databases">
        <title>The Genome Sequence of Rhinocladiella mackenzie CBS 650.93.</title>
        <authorList>
            <consortium name="The Broad Institute Genomics Platform"/>
            <person name="Cuomo C."/>
            <person name="de Hoog S."/>
            <person name="Gorbushina A."/>
            <person name="Stielow B."/>
            <person name="Teixiera M."/>
            <person name="Abouelleil A."/>
            <person name="Chapman S.B."/>
            <person name="Priest M."/>
            <person name="Young S.K."/>
            <person name="Wortman J."/>
            <person name="Nusbaum C."/>
            <person name="Birren B."/>
        </authorList>
    </citation>
    <scope>NUCLEOTIDE SEQUENCE [LARGE SCALE GENOMIC DNA]</scope>
    <source>
        <strain evidence="2 3">CBS 650.93</strain>
    </source>
</reference>
<dbReference type="AlphaFoldDB" id="A0A0D2H814"/>
<dbReference type="VEuPathDB" id="FungiDB:Z518_04519"/>
<evidence type="ECO:0000313" key="2">
    <source>
        <dbReference type="EMBL" id="KIX06543.1"/>
    </source>
</evidence>
<evidence type="ECO:0000256" key="1">
    <source>
        <dbReference type="SAM" id="MobiDB-lite"/>
    </source>
</evidence>
<gene>
    <name evidence="2" type="ORF">Z518_04519</name>
</gene>
<feature type="compositionally biased region" description="Polar residues" evidence="1">
    <location>
        <begin position="117"/>
        <end position="127"/>
    </location>
</feature>
<name>A0A0D2H814_9EURO</name>
<proteinExistence type="predicted"/>
<feature type="region of interest" description="Disordered" evidence="1">
    <location>
        <begin position="1"/>
        <end position="40"/>
    </location>
</feature>
<evidence type="ECO:0000313" key="3">
    <source>
        <dbReference type="Proteomes" id="UP000053617"/>
    </source>
</evidence>
<dbReference type="Proteomes" id="UP000053617">
    <property type="component" value="Unassembled WGS sequence"/>
</dbReference>
<dbReference type="HOGENOM" id="CLU_075341_0_0_1"/>
<keyword evidence="3" id="KW-1185">Reference proteome</keyword>
<feature type="compositionally biased region" description="Polar residues" evidence="1">
    <location>
        <begin position="87"/>
        <end position="97"/>
    </location>
</feature>
<dbReference type="EMBL" id="KN847477">
    <property type="protein sequence ID" value="KIX06543.1"/>
    <property type="molecule type" value="Genomic_DNA"/>
</dbReference>
<feature type="region of interest" description="Disordered" evidence="1">
    <location>
        <begin position="61"/>
        <end position="165"/>
    </location>
</feature>
<dbReference type="RefSeq" id="XP_013273679.1">
    <property type="nucleotide sequence ID" value="XM_013418225.1"/>
</dbReference>
<organism evidence="2 3">
    <name type="scientific">Rhinocladiella mackenziei CBS 650.93</name>
    <dbReference type="NCBI Taxonomy" id="1442369"/>
    <lineage>
        <taxon>Eukaryota</taxon>
        <taxon>Fungi</taxon>
        <taxon>Dikarya</taxon>
        <taxon>Ascomycota</taxon>
        <taxon>Pezizomycotina</taxon>
        <taxon>Eurotiomycetes</taxon>
        <taxon>Chaetothyriomycetidae</taxon>
        <taxon>Chaetothyriales</taxon>
        <taxon>Herpotrichiellaceae</taxon>
        <taxon>Rhinocladiella</taxon>
    </lineage>
</organism>